<protein>
    <submittedName>
        <fullName evidence="1">Transcriptional regulator</fullName>
    </submittedName>
</protein>
<organism evidence="1 2">
    <name type="scientific">Hydrogenophaga palleronii</name>
    <dbReference type="NCBI Taxonomy" id="65655"/>
    <lineage>
        <taxon>Bacteria</taxon>
        <taxon>Pseudomonadati</taxon>
        <taxon>Pseudomonadota</taxon>
        <taxon>Betaproteobacteria</taxon>
        <taxon>Burkholderiales</taxon>
        <taxon>Comamonadaceae</taxon>
        <taxon>Hydrogenophaga</taxon>
    </lineage>
</organism>
<comment type="caution">
    <text evidence="1">The sequence shown here is derived from an EMBL/GenBank/DDBJ whole genome shotgun (WGS) entry which is preliminary data.</text>
</comment>
<dbReference type="Proteomes" id="UP001265700">
    <property type="component" value="Unassembled WGS sequence"/>
</dbReference>
<evidence type="ECO:0000313" key="2">
    <source>
        <dbReference type="Proteomes" id="UP001265700"/>
    </source>
</evidence>
<evidence type="ECO:0000313" key="1">
    <source>
        <dbReference type="EMBL" id="MDR7151335.1"/>
    </source>
</evidence>
<dbReference type="RefSeq" id="WP_310318531.1">
    <property type="nucleotide sequence ID" value="NZ_JAVDWU010000007.1"/>
</dbReference>
<gene>
    <name evidence="1" type="ORF">J2W49_003311</name>
</gene>
<keyword evidence="2" id="KW-1185">Reference proteome</keyword>
<dbReference type="EMBL" id="JAVDWU010000007">
    <property type="protein sequence ID" value="MDR7151335.1"/>
    <property type="molecule type" value="Genomic_DNA"/>
</dbReference>
<sequence>MSDPVQFVKNEIIGFFEERKSDVGHVLHTPAFLHQRMMHWNPKQKDSLDQAIEELTSEGVIEVKDEKISITEAGVNKIYPEVGNSVRNDILGFFIDSKADAGHVLNTQAFYHQRMTHWNPKQKNAFDATLSKLIEDGIIEYTNEKISLTSKGVNEIY</sequence>
<name>A0ABU1WPW9_9BURK</name>
<reference evidence="1 2" key="1">
    <citation type="submission" date="2023-07" db="EMBL/GenBank/DDBJ databases">
        <title>Sorghum-associated microbial communities from plants grown in Nebraska, USA.</title>
        <authorList>
            <person name="Schachtman D."/>
        </authorList>
    </citation>
    <scope>NUCLEOTIDE SEQUENCE [LARGE SCALE GENOMIC DNA]</scope>
    <source>
        <strain evidence="1 2">4249</strain>
    </source>
</reference>
<proteinExistence type="predicted"/>
<accession>A0ABU1WPW9</accession>